<comment type="caution">
    <text evidence="3">The sequence shown here is derived from an EMBL/GenBank/DDBJ whole genome shotgun (WGS) entry which is preliminary data.</text>
</comment>
<dbReference type="PROSITE" id="PS51257">
    <property type="entry name" value="PROKAR_LIPOPROTEIN"/>
    <property type="match status" value="1"/>
</dbReference>
<dbReference type="RefSeq" id="WP_067906431.1">
    <property type="nucleotide sequence ID" value="NZ_KQ954244.1"/>
</dbReference>
<evidence type="ECO:0000259" key="2">
    <source>
        <dbReference type="Pfam" id="PF10988"/>
    </source>
</evidence>
<dbReference type="Proteomes" id="UP000058012">
    <property type="component" value="Unassembled WGS sequence"/>
</dbReference>
<dbReference type="InterPro" id="IPR021255">
    <property type="entry name" value="DUF2807"/>
</dbReference>
<keyword evidence="1" id="KW-0732">Signal</keyword>
<proteinExistence type="predicted"/>
<feature type="chain" id="PRO_5007174867" description="Putative auto-transporter adhesin head GIN domain-containing protein" evidence="1">
    <location>
        <begin position="24"/>
        <end position="246"/>
    </location>
</feature>
<dbReference type="Pfam" id="PF10988">
    <property type="entry name" value="DUF2807"/>
    <property type="match status" value="1"/>
</dbReference>
<reference evidence="3 4" key="1">
    <citation type="submission" date="2015-10" db="EMBL/GenBank/DDBJ databases">
        <title>Draft genome sequence of Novosphingobium fuchskuhlense DSM 25065 isolated from a surface water sample of the southwest basin of Lake Grosse Fuchskuhle.</title>
        <authorList>
            <person name="Ruckert C."/>
            <person name="Winkler A."/>
            <person name="Glaeser J."/>
            <person name="Grossart H.-P."/>
            <person name="Kalinowski J."/>
            <person name="Glaeser S."/>
        </authorList>
    </citation>
    <scope>NUCLEOTIDE SEQUENCE [LARGE SCALE GENOMIC DNA]</scope>
    <source>
        <strain evidence="3 4">FNE08-7</strain>
    </source>
</reference>
<dbReference type="EMBL" id="LLZS01000003">
    <property type="protein sequence ID" value="KUR72259.1"/>
    <property type="molecule type" value="Genomic_DNA"/>
</dbReference>
<gene>
    <name evidence="3" type="ORF">AQZ52_02980</name>
</gene>
<sequence length="246" mass="24904">MIKDLARTLAGIAAAATALSLTACSGATFEIDGMKGVPLADLNLSATAPEEITLLGPDTVRVVQGDKLAISVEGRQDAKDRLRFVLKDGKLAIGREGWKIGGSDDLATVQITVPAARRLVMAGSGTMHADTLRGETASVSIAGSGDIEVPAVETGEFKVEVMGSGDVKAGGKARSLKLAIAGSGSANLEALSVEEAKVDVAGSGDARFASDGQVAANIMGSGEVHVKGRAQCKVKSMGSGTLVCEP</sequence>
<protein>
    <recommendedName>
        <fullName evidence="2">Putative auto-transporter adhesin head GIN domain-containing protein</fullName>
    </recommendedName>
</protein>
<evidence type="ECO:0000313" key="3">
    <source>
        <dbReference type="EMBL" id="KUR72259.1"/>
    </source>
</evidence>
<dbReference type="AlphaFoldDB" id="A0A124JVG3"/>
<keyword evidence="4" id="KW-1185">Reference proteome</keyword>
<dbReference type="Gene3D" id="2.160.20.120">
    <property type="match status" value="1"/>
</dbReference>
<name>A0A124JVG3_9SPHN</name>
<accession>A0A124JVG3</accession>
<dbReference type="STRING" id="1117702.AQZ52_02980"/>
<evidence type="ECO:0000256" key="1">
    <source>
        <dbReference type="SAM" id="SignalP"/>
    </source>
</evidence>
<feature type="domain" description="Putative auto-transporter adhesin head GIN" evidence="2">
    <location>
        <begin position="50"/>
        <end position="230"/>
    </location>
</feature>
<organism evidence="3 4">
    <name type="scientific">Novosphingobium fuchskuhlense</name>
    <dbReference type="NCBI Taxonomy" id="1117702"/>
    <lineage>
        <taxon>Bacteria</taxon>
        <taxon>Pseudomonadati</taxon>
        <taxon>Pseudomonadota</taxon>
        <taxon>Alphaproteobacteria</taxon>
        <taxon>Sphingomonadales</taxon>
        <taxon>Sphingomonadaceae</taxon>
        <taxon>Novosphingobium</taxon>
    </lineage>
</organism>
<feature type="signal peptide" evidence="1">
    <location>
        <begin position="1"/>
        <end position="23"/>
    </location>
</feature>
<evidence type="ECO:0000313" key="4">
    <source>
        <dbReference type="Proteomes" id="UP000058012"/>
    </source>
</evidence>